<evidence type="ECO:0000313" key="2">
    <source>
        <dbReference type="EMBL" id="GGB42407.1"/>
    </source>
</evidence>
<keyword evidence="1" id="KW-0175">Coiled coil</keyword>
<accession>A0ABQ1IJA1</accession>
<evidence type="ECO:0000313" key="3">
    <source>
        <dbReference type="Proteomes" id="UP000603352"/>
    </source>
</evidence>
<organism evidence="2 3">
    <name type="scientific">Tistrella bauzanensis</name>
    <dbReference type="NCBI Taxonomy" id="657419"/>
    <lineage>
        <taxon>Bacteria</taxon>
        <taxon>Pseudomonadati</taxon>
        <taxon>Pseudomonadota</taxon>
        <taxon>Alphaproteobacteria</taxon>
        <taxon>Geminicoccales</taxon>
        <taxon>Geminicoccaceae</taxon>
        <taxon>Tistrella</taxon>
    </lineage>
</organism>
<dbReference type="Proteomes" id="UP000603352">
    <property type="component" value="Unassembled WGS sequence"/>
</dbReference>
<comment type="caution">
    <text evidence="2">The sequence shown here is derived from an EMBL/GenBank/DDBJ whole genome shotgun (WGS) entry which is preliminary data.</text>
</comment>
<protein>
    <submittedName>
        <fullName evidence="2">Uncharacterized protein</fullName>
    </submittedName>
</protein>
<sequence>MDSSNNHDRIAKKLQDVGAMLEMQAAKLHGDGNDGGALSDGYRDLNQSYRNLKRRVDAGKDSLDELDRSVDQLEEDVTAWMADVETTPPSSSAT</sequence>
<feature type="coiled-coil region" evidence="1">
    <location>
        <begin position="49"/>
        <end position="83"/>
    </location>
</feature>
<evidence type="ECO:0000256" key="1">
    <source>
        <dbReference type="SAM" id="Coils"/>
    </source>
</evidence>
<name>A0ABQ1IJA1_9PROT</name>
<reference evidence="3" key="1">
    <citation type="journal article" date="2019" name="Int. J. Syst. Evol. Microbiol.">
        <title>The Global Catalogue of Microorganisms (GCM) 10K type strain sequencing project: providing services to taxonomists for standard genome sequencing and annotation.</title>
        <authorList>
            <consortium name="The Broad Institute Genomics Platform"/>
            <consortium name="The Broad Institute Genome Sequencing Center for Infectious Disease"/>
            <person name="Wu L."/>
            <person name="Ma J."/>
        </authorList>
    </citation>
    <scope>NUCLEOTIDE SEQUENCE [LARGE SCALE GENOMIC DNA]</scope>
    <source>
        <strain evidence="3">CGMCC 1.10188</strain>
    </source>
</reference>
<dbReference type="EMBL" id="BMDZ01000026">
    <property type="protein sequence ID" value="GGB42407.1"/>
    <property type="molecule type" value="Genomic_DNA"/>
</dbReference>
<dbReference type="RefSeq" id="WP_188578233.1">
    <property type="nucleotide sequence ID" value="NZ_BMDZ01000026.1"/>
</dbReference>
<proteinExistence type="predicted"/>
<gene>
    <name evidence="2" type="ORF">GCM10011505_24740</name>
</gene>
<keyword evidence="3" id="KW-1185">Reference proteome</keyword>